<dbReference type="EMBL" id="ATFF01000006">
    <property type="protein sequence ID" value="EPF31622.1"/>
    <property type="molecule type" value="Genomic_DNA"/>
</dbReference>
<dbReference type="InterPro" id="IPR025748">
    <property type="entry name" value="PrcB_C_dom"/>
</dbReference>
<dbReference type="Proteomes" id="UP000014541">
    <property type="component" value="Unassembled WGS sequence"/>
</dbReference>
<sequence>MLLCNGMKGRIFLDICIFLSIFTLCTCKAAPEKSAAADNAPIVSAATLAPQTVARQAANGVAVYSAQEHQEQAGRIEVAYEILEKGSYGREFAPAVIENQADLDRLYALLHGHSSPPAPKIDFKRKKVIAVRAGPFNTGGYGIKLYSAIYTQDGLETVFLITAPEPGQIVTQAFTTPYLIIGIEVPPSTPVSVTLQGYKPGFDFIQD</sequence>
<dbReference type="HOGENOM" id="CLU_1359911_0_0_12"/>
<evidence type="ECO:0000313" key="3">
    <source>
        <dbReference type="EMBL" id="EPF31622.1"/>
    </source>
</evidence>
<gene>
    <name evidence="3" type="ORF">HMPREF9194_01973</name>
</gene>
<dbReference type="PATRIC" id="fig|1125699.3.peg.1994"/>
<name>S3KHE0_TREMA</name>
<comment type="caution">
    <text evidence="3">The sequence shown here is derived from an EMBL/GenBank/DDBJ whole genome shotgun (WGS) entry which is preliminary data.</text>
</comment>
<proteinExistence type="predicted"/>
<dbReference type="AlphaFoldDB" id="S3KHE0"/>
<reference evidence="3 4" key="1">
    <citation type="submission" date="2013-04" db="EMBL/GenBank/DDBJ databases">
        <title>The Genome Sequence of Treponema maltophilum ATCC 51939.</title>
        <authorList>
            <consortium name="The Broad Institute Genomics Platform"/>
            <person name="Earl A."/>
            <person name="Ward D."/>
            <person name="Feldgarden M."/>
            <person name="Gevers D."/>
            <person name="Leonetti C."/>
            <person name="Blanton J.M."/>
            <person name="Dewhirst F.E."/>
            <person name="Izard J."/>
            <person name="Walker B."/>
            <person name="Young S."/>
            <person name="Zeng Q."/>
            <person name="Gargeya S."/>
            <person name="Fitzgerald M."/>
            <person name="Haas B."/>
            <person name="Abouelleil A."/>
            <person name="Allen A.W."/>
            <person name="Alvarado L."/>
            <person name="Arachchi H.M."/>
            <person name="Berlin A.M."/>
            <person name="Chapman S.B."/>
            <person name="Gainer-Dewar J."/>
            <person name="Goldberg J."/>
            <person name="Griggs A."/>
            <person name="Gujja S."/>
            <person name="Hansen M."/>
            <person name="Howarth C."/>
            <person name="Imamovic A."/>
            <person name="Ireland A."/>
            <person name="Larimer J."/>
            <person name="McCowan C."/>
            <person name="Murphy C."/>
            <person name="Pearson M."/>
            <person name="Poon T.W."/>
            <person name="Priest M."/>
            <person name="Roberts A."/>
            <person name="Saif S."/>
            <person name="Shea T."/>
            <person name="Sisk P."/>
            <person name="Sykes S."/>
            <person name="Wortman J."/>
            <person name="Nusbaum C."/>
            <person name="Birren B."/>
        </authorList>
    </citation>
    <scope>NUCLEOTIDE SEQUENCE [LARGE SCALE GENOMIC DNA]</scope>
    <source>
        <strain evidence="3 4">ATCC 51939</strain>
    </source>
</reference>
<protein>
    <recommendedName>
        <fullName evidence="2">PrcB C-terminal domain-containing protein</fullName>
    </recommendedName>
</protein>
<dbReference type="OrthoDB" id="361068at2"/>
<evidence type="ECO:0000256" key="1">
    <source>
        <dbReference type="SAM" id="SignalP"/>
    </source>
</evidence>
<dbReference type="eggNOG" id="ENOG5033AUW">
    <property type="taxonomic scope" value="Bacteria"/>
</dbReference>
<organism evidence="3 4">
    <name type="scientific">Treponema maltophilum ATCC 51939</name>
    <dbReference type="NCBI Taxonomy" id="1125699"/>
    <lineage>
        <taxon>Bacteria</taxon>
        <taxon>Pseudomonadati</taxon>
        <taxon>Spirochaetota</taxon>
        <taxon>Spirochaetia</taxon>
        <taxon>Spirochaetales</taxon>
        <taxon>Treponemataceae</taxon>
        <taxon>Treponema</taxon>
    </lineage>
</organism>
<feature type="signal peptide" evidence="1">
    <location>
        <begin position="1"/>
        <end position="29"/>
    </location>
</feature>
<dbReference type="Pfam" id="PF14343">
    <property type="entry name" value="PrcB_C"/>
    <property type="match status" value="1"/>
</dbReference>
<dbReference type="NCBIfam" id="NF033596">
    <property type="entry name" value="denti_PrcB"/>
    <property type="match status" value="1"/>
</dbReference>
<accession>S3KHE0</accession>
<evidence type="ECO:0000259" key="2">
    <source>
        <dbReference type="Pfam" id="PF14343"/>
    </source>
</evidence>
<keyword evidence="4" id="KW-1185">Reference proteome</keyword>
<keyword evidence="1" id="KW-0732">Signal</keyword>
<feature type="domain" description="PrcB C-terminal" evidence="2">
    <location>
        <begin position="128"/>
        <end position="183"/>
    </location>
</feature>
<feature type="chain" id="PRO_5004511325" description="PrcB C-terminal domain-containing protein" evidence="1">
    <location>
        <begin position="30"/>
        <end position="207"/>
    </location>
</feature>
<dbReference type="STRING" id="1125699.HMPREF9194_01973"/>
<evidence type="ECO:0000313" key="4">
    <source>
        <dbReference type="Proteomes" id="UP000014541"/>
    </source>
</evidence>